<accession>A0A177K9K9</accession>
<sequence length="203" mass="20742">MGLTSIDGTLIASGHPGPDTPPELGAPHLGIIRSTDTAQSWQPVAYTGEKDFHVLAAGPSGTLYGITTDNPDILTSTDQGQTWAPTGSALPAFNLTVDADERLIASTPDGLQVSLDGGGRFVPWDGAPLIALLNTSPDRQRIVGIGSGNTLWVAQAGSQAWEQVGVAPATPQAVAITDTGDILIAGESGLTALPVSKQLTSPN</sequence>
<dbReference type="SUPFAM" id="SSF50939">
    <property type="entry name" value="Sialidases"/>
    <property type="match status" value="1"/>
</dbReference>
<dbReference type="AlphaFoldDB" id="A0A177K9K9"/>
<dbReference type="OrthoDB" id="9764804at2"/>
<dbReference type="Gene3D" id="2.130.10.10">
    <property type="entry name" value="YVTN repeat-like/Quinoprotein amine dehydrogenase"/>
    <property type="match status" value="1"/>
</dbReference>
<gene>
    <name evidence="2" type="ORF">AYL44_11610</name>
</gene>
<dbReference type="Proteomes" id="UP000076998">
    <property type="component" value="Unassembled WGS sequence"/>
</dbReference>
<dbReference type="InterPro" id="IPR015943">
    <property type="entry name" value="WD40/YVTN_repeat-like_dom_sf"/>
</dbReference>
<comment type="caution">
    <text evidence="2">The sequence shown here is derived from an EMBL/GenBank/DDBJ whole genome shotgun (WGS) entry which is preliminary data.</text>
</comment>
<evidence type="ECO:0000313" key="3">
    <source>
        <dbReference type="Proteomes" id="UP000076998"/>
    </source>
</evidence>
<dbReference type="EMBL" id="LSTV01000004">
    <property type="protein sequence ID" value="OAH49525.1"/>
    <property type="molecule type" value="Genomic_DNA"/>
</dbReference>
<feature type="region of interest" description="Disordered" evidence="1">
    <location>
        <begin position="1"/>
        <end position="25"/>
    </location>
</feature>
<evidence type="ECO:0000313" key="2">
    <source>
        <dbReference type="EMBL" id="OAH49525.1"/>
    </source>
</evidence>
<evidence type="ECO:0000256" key="1">
    <source>
        <dbReference type="SAM" id="MobiDB-lite"/>
    </source>
</evidence>
<name>A0A177K9K9_9MICO</name>
<protein>
    <recommendedName>
        <fullName evidence="4">Exo-alpha-sialidase</fullName>
    </recommendedName>
</protein>
<evidence type="ECO:0008006" key="4">
    <source>
        <dbReference type="Google" id="ProtNLM"/>
    </source>
</evidence>
<reference evidence="2 3" key="1">
    <citation type="submission" date="2016-02" db="EMBL/GenBank/DDBJ databases">
        <authorList>
            <person name="Wen L."/>
            <person name="He K."/>
            <person name="Yang H."/>
        </authorList>
    </citation>
    <scope>NUCLEOTIDE SEQUENCE [LARGE SCALE GENOMIC DNA]</scope>
    <source>
        <strain evidence="2 3">CD11_3</strain>
    </source>
</reference>
<organism evidence="2 3">
    <name type="scientific">Microbacterium oleivorans</name>
    <dbReference type="NCBI Taxonomy" id="273677"/>
    <lineage>
        <taxon>Bacteria</taxon>
        <taxon>Bacillati</taxon>
        <taxon>Actinomycetota</taxon>
        <taxon>Actinomycetes</taxon>
        <taxon>Micrococcales</taxon>
        <taxon>Microbacteriaceae</taxon>
        <taxon>Microbacterium</taxon>
    </lineage>
</organism>
<proteinExistence type="predicted"/>
<dbReference type="InterPro" id="IPR036278">
    <property type="entry name" value="Sialidase_sf"/>
</dbReference>